<reference evidence="2" key="1">
    <citation type="submission" date="2022-11" db="EMBL/GenBank/DDBJ databases">
        <title>Centuries of genome instability and evolution in soft-shell clam transmissible cancer (bioRxiv).</title>
        <authorList>
            <person name="Hart S.F.M."/>
            <person name="Yonemitsu M.A."/>
            <person name="Giersch R.M."/>
            <person name="Beal B.F."/>
            <person name="Arriagada G."/>
            <person name="Davis B.W."/>
            <person name="Ostrander E.A."/>
            <person name="Goff S.P."/>
            <person name="Metzger M.J."/>
        </authorList>
    </citation>
    <scope>NUCLEOTIDE SEQUENCE</scope>
    <source>
        <strain evidence="2">MELC-2E11</strain>
        <tissue evidence="2">Siphon/mantle</tissue>
    </source>
</reference>
<dbReference type="InterPro" id="IPR001507">
    <property type="entry name" value="ZP_dom"/>
</dbReference>
<sequence length="104" mass="11193">MSTQRMVLHSGAEIVTLLGVAAGYVARADVCSVSREGDADIVLQNGCSNEEGRMSDFQYTGMENSGRKYTMQLVPKAFESGSEEVSILCSVRQCPLADTGDCDF</sequence>
<evidence type="ECO:0000259" key="1">
    <source>
        <dbReference type="PROSITE" id="PS51034"/>
    </source>
</evidence>
<dbReference type="Proteomes" id="UP001164746">
    <property type="component" value="Chromosome 2"/>
</dbReference>
<accession>A0ABY7DGV6</accession>
<dbReference type="EMBL" id="CP111013">
    <property type="protein sequence ID" value="WAQ95659.1"/>
    <property type="molecule type" value="Genomic_DNA"/>
</dbReference>
<gene>
    <name evidence="2" type="ORF">MAR_028349</name>
</gene>
<feature type="non-terminal residue" evidence="2">
    <location>
        <position position="1"/>
    </location>
</feature>
<organism evidence="2 3">
    <name type="scientific">Mya arenaria</name>
    <name type="common">Soft-shell clam</name>
    <dbReference type="NCBI Taxonomy" id="6604"/>
    <lineage>
        <taxon>Eukaryota</taxon>
        <taxon>Metazoa</taxon>
        <taxon>Spiralia</taxon>
        <taxon>Lophotrochozoa</taxon>
        <taxon>Mollusca</taxon>
        <taxon>Bivalvia</taxon>
        <taxon>Autobranchia</taxon>
        <taxon>Heteroconchia</taxon>
        <taxon>Euheterodonta</taxon>
        <taxon>Imparidentia</taxon>
        <taxon>Neoheterodontei</taxon>
        <taxon>Myida</taxon>
        <taxon>Myoidea</taxon>
        <taxon>Myidae</taxon>
        <taxon>Mya</taxon>
    </lineage>
</organism>
<evidence type="ECO:0000313" key="2">
    <source>
        <dbReference type="EMBL" id="WAQ95659.1"/>
    </source>
</evidence>
<feature type="domain" description="ZP" evidence="1">
    <location>
        <begin position="1"/>
        <end position="104"/>
    </location>
</feature>
<dbReference type="PROSITE" id="PS51034">
    <property type="entry name" value="ZP_2"/>
    <property type="match status" value="1"/>
</dbReference>
<name>A0ABY7DGV6_MYAAR</name>
<proteinExistence type="predicted"/>
<evidence type="ECO:0000313" key="3">
    <source>
        <dbReference type="Proteomes" id="UP001164746"/>
    </source>
</evidence>
<protein>
    <recommendedName>
        <fullName evidence="1">ZP domain-containing protein</fullName>
    </recommendedName>
</protein>
<keyword evidence="3" id="KW-1185">Reference proteome</keyword>